<organism evidence="1 2">
    <name type="scientific">Viridibacillus arvi</name>
    <dbReference type="NCBI Taxonomy" id="263475"/>
    <lineage>
        <taxon>Bacteria</taxon>
        <taxon>Bacillati</taxon>
        <taxon>Bacillota</taxon>
        <taxon>Bacilli</taxon>
        <taxon>Bacillales</taxon>
        <taxon>Caryophanaceae</taxon>
        <taxon>Viridibacillus</taxon>
    </lineage>
</organism>
<evidence type="ECO:0000313" key="2">
    <source>
        <dbReference type="Proteomes" id="UP000036867"/>
    </source>
</evidence>
<dbReference type="InterPro" id="IPR009776">
    <property type="entry name" value="Spore_0_M"/>
</dbReference>
<accession>A0A0M0LCW7</accession>
<reference evidence="2" key="1">
    <citation type="submission" date="2015-08" db="EMBL/GenBank/DDBJ databases">
        <title>Fjat-10028 dsm 16317.</title>
        <authorList>
            <person name="Liu B."/>
            <person name="Wang J."/>
            <person name="Zhu Y."/>
            <person name="Liu G."/>
            <person name="Chen Q."/>
            <person name="Chen Z."/>
            <person name="Lan J."/>
            <person name="Che J."/>
            <person name="Ge C."/>
            <person name="Shi H."/>
            <person name="Pan Z."/>
            <person name="Liu X."/>
        </authorList>
    </citation>
    <scope>NUCLEOTIDE SEQUENCE [LARGE SCALE GENOMIC DNA]</scope>
    <source>
        <strain evidence="2">DSM 16317</strain>
    </source>
</reference>
<dbReference type="PANTHER" id="PTHR40053">
    <property type="entry name" value="SPORULATION-CONTROL PROTEIN SPO0M"/>
    <property type="match status" value="1"/>
</dbReference>
<dbReference type="OrthoDB" id="2351239at2"/>
<dbReference type="PANTHER" id="PTHR40053:SF1">
    <property type="entry name" value="SPORULATION-CONTROL PROTEIN SPO0M"/>
    <property type="match status" value="1"/>
</dbReference>
<dbReference type="Pfam" id="PF07070">
    <property type="entry name" value="Spo0M"/>
    <property type="match status" value="1"/>
</dbReference>
<dbReference type="AlphaFoldDB" id="A0A0M0LCW7"/>
<dbReference type="GeneID" id="301136628"/>
<dbReference type="EMBL" id="LILB01000005">
    <property type="protein sequence ID" value="KOO48934.1"/>
    <property type="molecule type" value="Genomic_DNA"/>
</dbReference>
<comment type="caution">
    <text evidence="1">The sequence shown here is derived from an EMBL/GenBank/DDBJ whole genome shotgun (WGS) entry which is preliminary data.</text>
</comment>
<keyword evidence="2" id="KW-1185">Reference proteome</keyword>
<dbReference type="RefSeq" id="WP_053417124.1">
    <property type="nucleotide sequence ID" value="NZ_LILB01000005.1"/>
</dbReference>
<name>A0A0M0LCW7_9BACL</name>
<dbReference type="STRING" id="263475.AMD00_11030"/>
<gene>
    <name evidence="1" type="ORF">AMD00_11030</name>
</gene>
<sequence>MSFFNKILASFGVGGAKVDTKLEKAEYVAGETMRGEVEVYGGNIEQQIDSIYLTVNTTYIRESDDKKYTDNAAVKQYKITSPFTIGVNETKVIPFEINLPADTPITYGNTQVWVSTGLDIKNSVDPTDKDFIAIRPTRLVAQILEAINQIGFKLRKVECEQASSKIHSSYPFVQEFEFIPTNGVYRGKLDELEILFLSQTEKSAEILMQVDRKARGFGGFLAEALEMDESHIRLSITAQDLPNLQEKLKQIISNHV</sequence>
<protein>
    <submittedName>
        <fullName evidence="1">Sporulation protein SpoOM</fullName>
    </submittedName>
</protein>
<proteinExistence type="predicted"/>
<dbReference type="Proteomes" id="UP000036867">
    <property type="component" value="Unassembled WGS sequence"/>
</dbReference>
<evidence type="ECO:0000313" key="1">
    <source>
        <dbReference type="EMBL" id="KOO48934.1"/>
    </source>
</evidence>